<dbReference type="PANTHER" id="PTHR11592">
    <property type="entry name" value="GLUTATHIONE PEROXIDASE"/>
    <property type="match status" value="1"/>
</dbReference>
<dbReference type="PRINTS" id="PR01011">
    <property type="entry name" value="GLUTPROXDASE"/>
</dbReference>
<dbReference type="PANTHER" id="PTHR11592:SF78">
    <property type="entry name" value="GLUTATHIONE PEROXIDASE"/>
    <property type="match status" value="1"/>
</dbReference>
<organism evidence="7 8">
    <name type="scientific">Shewanella fodinae</name>
    <dbReference type="NCBI Taxonomy" id="552357"/>
    <lineage>
        <taxon>Bacteria</taxon>
        <taxon>Pseudomonadati</taxon>
        <taxon>Pseudomonadota</taxon>
        <taxon>Gammaproteobacteria</taxon>
        <taxon>Alteromonadales</taxon>
        <taxon>Shewanellaceae</taxon>
        <taxon>Shewanella</taxon>
    </lineage>
</organism>
<dbReference type="GO" id="GO:0004601">
    <property type="term" value="F:peroxidase activity"/>
    <property type="evidence" value="ECO:0007669"/>
    <property type="project" value="UniProtKB-KW"/>
</dbReference>
<keyword evidence="2 5" id="KW-0575">Peroxidase</keyword>
<dbReference type="Gene3D" id="3.40.30.10">
    <property type="entry name" value="Glutaredoxin"/>
    <property type="match status" value="1"/>
</dbReference>
<evidence type="ECO:0000313" key="7">
    <source>
        <dbReference type="EMBL" id="TCN87977.1"/>
    </source>
</evidence>
<accession>A0A4R2FFA3</accession>
<dbReference type="InterPro" id="IPR000889">
    <property type="entry name" value="Glutathione_peroxidase"/>
</dbReference>
<evidence type="ECO:0000256" key="3">
    <source>
        <dbReference type="ARBA" id="ARBA00023002"/>
    </source>
</evidence>
<dbReference type="PROSITE" id="PS00763">
    <property type="entry name" value="GLUTATHIONE_PEROXID_2"/>
    <property type="match status" value="1"/>
</dbReference>
<dbReference type="PROSITE" id="PS51352">
    <property type="entry name" value="THIOREDOXIN_2"/>
    <property type="match status" value="1"/>
</dbReference>
<evidence type="ECO:0000259" key="6">
    <source>
        <dbReference type="PROSITE" id="PS51352"/>
    </source>
</evidence>
<dbReference type="EMBL" id="SLWF01000004">
    <property type="protein sequence ID" value="TCN87977.1"/>
    <property type="molecule type" value="Genomic_DNA"/>
</dbReference>
<comment type="caution">
    <text evidence="7">The sequence shown here is derived from an EMBL/GenBank/DDBJ whole genome shotgun (WGS) entry which is preliminary data.</text>
</comment>
<gene>
    <name evidence="7" type="ORF">EDC91_104111</name>
</gene>
<dbReference type="PIRSF" id="PIRSF000303">
    <property type="entry name" value="Glutathion_perox"/>
    <property type="match status" value="1"/>
</dbReference>
<keyword evidence="3 5" id="KW-0560">Oxidoreductase</keyword>
<evidence type="ECO:0000256" key="4">
    <source>
        <dbReference type="PIRSR" id="PIRSR000303-1"/>
    </source>
</evidence>
<evidence type="ECO:0000313" key="8">
    <source>
        <dbReference type="Proteomes" id="UP000294832"/>
    </source>
</evidence>
<evidence type="ECO:0000256" key="1">
    <source>
        <dbReference type="ARBA" id="ARBA00006926"/>
    </source>
</evidence>
<evidence type="ECO:0000256" key="2">
    <source>
        <dbReference type="ARBA" id="ARBA00022559"/>
    </source>
</evidence>
<evidence type="ECO:0000256" key="5">
    <source>
        <dbReference type="RuleBase" id="RU000499"/>
    </source>
</evidence>
<dbReference type="RefSeq" id="WP_133038086.1">
    <property type="nucleotide sequence ID" value="NZ_SLWF01000004.1"/>
</dbReference>
<dbReference type="GO" id="GO:0034599">
    <property type="term" value="P:cellular response to oxidative stress"/>
    <property type="evidence" value="ECO:0007669"/>
    <property type="project" value="TreeGrafter"/>
</dbReference>
<comment type="similarity">
    <text evidence="1 5">Belongs to the glutathione peroxidase family.</text>
</comment>
<dbReference type="Proteomes" id="UP000294832">
    <property type="component" value="Unassembled WGS sequence"/>
</dbReference>
<dbReference type="InterPro" id="IPR013766">
    <property type="entry name" value="Thioredoxin_domain"/>
</dbReference>
<feature type="domain" description="Thioredoxin" evidence="6">
    <location>
        <begin position="1"/>
        <end position="161"/>
    </location>
</feature>
<dbReference type="InterPro" id="IPR036249">
    <property type="entry name" value="Thioredoxin-like_sf"/>
</dbReference>
<dbReference type="PROSITE" id="PS51355">
    <property type="entry name" value="GLUTATHIONE_PEROXID_3"/>
    <property type="match status" value="1"/>
</dbReference>
<dbReference type="AlphaFoldDB" id="A0A4R2FFA3"/>
<reference evidence="7 8" key="1">
    <citation type="submission" date="2019-03" db="EMBL/GenBank/DDBJ databases">
        <title>Freshwater and sediment microbial communities from various areas in North America, analyzing microbe dynamics in response to fracking.</title>
        <authorList>
            <person name="Lamendella R."/>
        </authorList>
    </citation>
    <scope>NUCLEOTIDE SEQUENCE [LARGE SCALE GENOMIC DNA]</scope>
    <source>
        <strain evidence="7 8">74A</strain>
    </source>
</reference>
<proteinExistence type="inferred from homology"/>
<dbReference type="InterPro" id="IPR029760">
    <property type="entry name" value="GPX_CS"/>
</dbReference>
<sequence>MYNSVYDFEVTDITGKAINLSRYKGNVLLIVNTASKCGFTPQYEGLEQLYQKYAAQGLVILGFPCNQFGSQEPGDNEQINQFCQLNYGVSFPMFAKIAVNGTDTHPLYQWLKQQAPGLLGSQAIKWNFTKFLIGRDGNVVARYAPATKPTALEKQLTELLAVK</sequence>
<name>A0A4R2FFA3_9GAMM</name>
<dbReference type="OrthoDB" id="9785502at2"/>
<dbReference type="Pfam" id="PF00255">
    <property type="entry name" value="GSHPx"/>
    <property type="match status" value="1"/>
</dbReference>
<protein>
    <recommendedName>
        <fullName evidence="5">Glutathione peroxidase</fullName>
    </recommendedName>
</protein>
<feature type="active site" evidence="4">
    <location>
        <position position="37"/>
    </location>
</feature>
<dbReference type="FunFam" id="3.40.30.10:FF:000010">
    <property type="entry name" value="Glutathione peroxidase"/>
    <property type="match status" value="1"/>
</dbReference>
<dbReference type="SUPFAM" id="SSF52833">
    <property type="entry name" value="Thioredoxin-like"/>
    <property type="match status" value="1"/>
</dbReference>
<keyword evidence="8" id="KW-1185">Reference proteome</keyword>
<dbReference type="InterPro" id="IPR029759">
    <property type="entry name" value="GPX_AS"/>
</dbReference>
<dbReference type="PROSITE" id="PS00460">
    <property type="entry name" value="GLUTATHIONE_PEROXID_1"/>
    <property type="match status" value="1"/>
</dbReference>
<dbReference type="CDD" id="cd00340">
    <property type="entry name" value="GSH_Peroxidase"/>
    <property type="match status" value="1"/>
</dbReference>